<proteinExistence type="predicted"/>
<protein>
    <submittedName>
        <fullName evidence="1">DUF3263 domain-containing protein</fullName>
    </submittedName>
</protein>
<dbReference type="RefSeq" id="WP_204424209.1">
    <property type="nucleotide sequence ID" value="NZ_CP070228.1"/>
</dbReference>
<accession>A0ABX7IGP0</accession>
<organism evidence="1 2">
    <name type="scientific">Arcanobacterium phocisimile</name>
    <dbReference type="NCBI Taxonomy" id="1302235"/>
    <lineage>
        <taxon>Bacteria</taxon>
        <taxon>Bacillati</taxon>
        <taxon>Actinomycetota</taxon>
        <taxon>Actinomycetes</taxon>
        <taxon>Actinomycetales</taxon>
        <taxon>Actinomycetaceae</taxon>
        <taxon>Arcanobacterium</taxon>
    </lineage>
</organism>
<reference evidence="1 2" key="1">
    <citation type="submission" date="2021-02" db="EMBL/GenBank/DDBJ databases">
        <title>Complete Genome Sequence of Arcanobacterium phocisimile strain DSM 26142T from a harbour seal.</title>
        <authorList>
            <person name="Borowiak M."/>
            <person name="Alssahen M."/>
            <person name="Malorny B."/>
            <person name="Laemmler C."/>
            <person name="Siebert U."/>
            <person name="Ploetz M."/>
            <person name="Abdulmawjood A."/>
        </authorList>
    </citation>
    <scope>NUCLEOTIDE SEQUENCE [LARGE SCALE GENOMIC DNA]</scope>
    <source>
        <strain evidence="1 2">DSM 26142</strain>
    </source>
</reference>
<gene>
    <name evidence="1" type="ORF">JTE88_08060</name>
</gene>
<sequence length="86" mass="10454">MEQGKKDESAQLTEMEEKVLHVEQSWWTIAKTKERAISQELHISPMRYYALLSRMLDDERVWKANPQLIDRLRRLRDARIEERFPQ</sequence>
<evidence type="ECO:0000313" key="1">
    <source>
        <dbReference type="EMBL" id="QRV02020.1"/>
    </source>
</evidence>
<dbReference type="EMBL" id="CP070228">
    <property type="protein sequence ID" value="QRV02020.1"/>
    <property type="molecule type" value="Genomic_DNA"/>
</dbReference>
<dbReference type="Proteomes" id="UP000602653">
    <property type="component" value="Chromosome"/>
</dbReference>
<name>A0ABX7IGP0_9ACTO</name>
<evidence type="ECO:0000313" key="2">
    <source>
        <dbReference type="Proteomes" id="UP000602653"/>
    </source>
</evidence>
<dbReference type="InterPro" id="IPR021678">
    <property type="entry name" value="DUF3263"/>
</dbReference>
<dbReference type="Pfam" id="PF11662">
    <property type="entry name" value="DUF3263"/>
    <property type="match status" value="1"/>
</dbReference>
<keyword evidence="2" id="KW-1185">Reference proteome</keyword>